<dbReference type="PANTHER" id="PTHR44013">
    <property type="entry name" value="ZINC-TYPE ALCOHOL DEHYDROGENASE-LIKE PROTEIN C16A3.02C"/>
    <property type="match status" value="1"/>
</dbReference>
<dbReference type="SUPFAM" id="SSF51735">
    <property type="entry name" value="NAD(P)-binding Rossmann-fold domains"/>
    <property type="match status" value="1"/>
</dbReference>
<gene>
    <name evidence="2" type="primary">qorA</name>
    <name evidence="2" type="ORF">Mal64_09090</name>
</gene>
<dbReference type="InterPro" id="IPR052733">
    <property type="entry name" value="Chloroplast_QOR"/>
</dbReference>
<sequence length="324" mass="34557">MRAAVYTEYGPPEVVRVIDVNKPTVGKGEMLVRVHATTVNSADWRFRAANPWLIRLFNGLLSPKNQVLGVELAGVVEEVGEPTNGSPPRFKPGDWVFGEVANHGMGAHAEYKRLSQDAPLVATPAGLDHHEAVATPFGALAAIVFLRDKAKLQPGERVLVNGASGAVGVFCVQIAKLLGAEVTAVTSTKNLELVRSLGADHAVDYTQGPALADGERYDLIIDTVGLLDTGHCLAALTPKGRFLPVAFGPSHMLRSIFNRLTGGRPVLCNVAEATLENTEQLAAWLAEGKLRPVIDHRAPLDDISEAHRYAEAGHKVGAVVIDVA</sequence>
<dbReference type="EMBL" id="SJPQ01000001">
    <property type="protein sequence ID" value="TWT90518.1"/>
    <property type="molecule type" value="Genomic_DNA"/>
</dbReference>
<comment type="caution">
    <text evidence="2">The sequence shown here is derived from an EMBL/GenBank/DDBJ whole genome shotgun (WGS) entry which is preliminary data.</text>
</comment>
<reference evidence="2 3" key="1">
    <citation type="submission" date="2019-02" db="EMBL/GenBank/DDBJ databases">
        <title>Deep-cultivation of Planctomycetes and their phenomic and genomic characterization uncovers novel biology.</title>
        <authorList>
            <person name="Wiegand S."/>
            <person name="Jogler M."/>
            <person name="Boedeker C."/>
            <person name="Pinto D."/>
            <person name="Vollmers J."/>
            <person name="Rivas-Marin E."/>
            <person name="Kohn T."/>
            <person name="Peeters S.H."/>
            <person name="Heuer A."/>
            <person name="Rast P."/>
            <person name="Oberbeckmann S."/>
            <person name="Bunk B."/>
            <person name="Jeske O."/>
            <person name="Meyerdierks A."/>
            <person name="Storesund J.E."/>
            <person name="Kallscheuer N."/>
            <person name="Luecker S."/>
            <person name="Lage O.M."/>
            <person name="Pohl T."/>
            <person name="Merkel B.J."/>
            <person name="Hornburger P."/>
            <person name="Mueller R.-W."/>
            <person name="Bruemmer F."/>
            <person name="Labrenz M."/>
            <person name="Spormann A.M."/>
            <person name="Op Den Camp H."/>
            <person name="Overmann J."/>
            <person name="Amann R."/>
            <person name="Jetten M.S.M."/>
            <person name="Mascher T."/>
            <person name="Medema M.H."/>
            <person name="Devos D.P."/>
            <person name="Kaster A.-K."/>
            <person name="Ovreas L."/>
            <person name="Rohde M."/>
            <person name="Galperin M.Y."/>
            <person name="Jogler C."/>
        </authorList>
    </citation>
    <scope>NUCLEOTIDE SEQUENCE [LARGE SCALE GENOMIC DNA]</scope>
    <source>
        <strain evidence="2 3">Mal64</strain>
    </source>
</reference>
<dbReference type="OrthoDB" id="9787435at2"/>
<accession>A0A5C5ZU25</accession>
<dbReference type="Proteomes" id="UP000315440">
    <property type="component" value="Unassembled WGS sequence"/>
</dbReference>
<evidence type="ECO:0000313" key="3">
    <source>
        <dbReference type="Proteomes" id="UP000315440"/>
    </source>
</evidence>
<organism evidence="2 3">
    <name type="scientific">Pseudobythopirellula maris</name>
    <dbReference type="NCBI Taxonomy" id="2527991"/>
    <lineage>
        <taxon>Bacteria</taxon>
        <taxon>Pseudomonadati</taxon>
        <taxon>Planctomycetota</taxon>
        <taxon>Planctomycetia</taxon>
        <taxon>Pirellulales</taxon>
        <taxon>Lacipirellulaceae</taxon>
        <taxon>Pseudobythopirellula</taxon>
    </lineage>
</organism>
<dbReference type="InterPro" id="IPR020843">
    <property type="entry name" value="ER"/>
</dbReference>
<evidence type="ECO:0000313" key="2">
    <source>
        <dbReference type="EMBL" id="TWT90518.1"/>
    </source>
</evidence>
<dbReference type="Pfam" id="PF13602">
    <property type="entry name" value="ADH_zinc_N_2"/>
    <property type="match status" value="1"/>
</dbReference>
<dbReference type="RefSeq" id="WP_146397468.1">
    <property type="nucleotide sequence ID" value="NZ_SJPQ01000001.1"/>
</dbReference>
<evidence type="ECO:0000259" key="1">
    <source>
        <dbReference type="SMART" id="SM00829"/>
    </source>
</evidence>
<dbReference type="CDD" id="cd08267">
    <property type="entry name" value="MDR1"/>
    <property type="match status" value="1"/>
</dbReference>
<dbReference type="EC" id="1.6.5.5" evidence="2"/>
<protein>
    <submittedName>
        <fullName evidence="2">Quinone oxidoreductase 1</fullName>
        <ecNumber evidence="2">1.6.5.5</ecNumber>
    </submittedName>
</protein>
<dbReference type="Pfam" id="PF08240">
    <property type="entry name" value="ADH_N"/>
    <property type="match status" value="1"/>
</dbReference>
<dbReference type="SUPFAM" id="SSF50129">
    <property type="entry name" value="GroES-like"/>
    <property type="match status" value="1"/>
</dbReference>
<dbReference type="Gene3D" id="3.40.50.720">
    <property type="entry name" value="NAD(P)-binding Rossmann-like Domain"/>
    <property type="match status" value="1"/>
</dbReference>
<dbReference type="InterPro" id="IPR011032">
    <property type="entry name" value="GroES-like_sf"/>
</dbReference>
<dbReference type="PANTHER" id="PTHR44013:SF1">
    <property type="entry name" value="ZINC-TYPE ALCOHOL DEHYDROGENASE-LIKE PROTEIN C16A3.02C"/>
    <property type="match status" value="1"/>
</dbReference>
<dbReference type="InterPro" id="IPR036291">
    <property type="entry name" value="NAD(P)-bd_dom_sf"/>
</dbReference>
<proteinExistence type="predicted"/>
<dbReference type="SMART" id="SM00829">
    <property type="entry name" value="PKS_ER"/>
    <property type="match status" value="1"/>
</dbReference>
<dbReference type="Gene3D" id="3.90.180.10">
    <property type="entry name" value="Medium-chain alcohol dehydrogenases, catalytic domain"/>
    <property type="match status" value="1"/>
</dbReference>
<keyword evidence="3" id="KW-1185">Reference proteome</keyword>
<name>A0A5C5ZU25_9BACT</name>
<dbReference type="AlphaFoldDB" id="A0A5C5ZU25"/>
<dbReference type="InterPro" id="IPR013154">
    <property type="entry name" value="ADH-like_N"/>
</dbReference>
<dbReference type="GO" id="GO:0003960">
    <property type="term" value="F:quinone reductase (NADPH) activity"/>
    <property type="evidence" value="ECO:0007669"/>
    <property type="project" value="UniProtKB-EC"/>
</dbReference>
<feature type="domain" description="Enoyl reductase (ER)" evidence="1">
    <location>
        <begin position="10"/>
        <end position="321"/>
    </location>
</feature>
<keyword evidence="2" id="KW-0560">Oxidoreductase</keyword>